<protein>
    <recommendedName>
        <fullName evidence="2">Gp58-like domain-containing protein</fullName>
    </recommendedName>
</protein>
<dbReference type="PATRIC" id="fig|1423727.3.peg.725"/>
<organism evidence="3 4">
    <name type="scientific">Lacticaseibacillus brantae DSM 23927</name>
    <dbReference type="NCBI Taxonomy" id="1423727"/>
    <lineage>
        <taxon>Bacteria</taxon>
        <taxon>Bacillati</taxon>
        <taxon>Bacillota</taxon>
        <taxon>Bacilli</taxon>
        <taxon>Lactobacillales</taxon>
        <taxon>Lactobacillaceae</taxon>
        <taxon>Lacticaseibacillus</taxon>
    </lineage>
</organism>
<dbReference type="InterPro" id="IPR012892">
    <property type="entry name" value="Gp58"/>
</dbReference>
<dbReference type="STRING" id="1423727.FC34_GL000722"/>
<dbReference type="OrthoDB" id="2249783at2"/>
<dbReference type="AlphaFoldDB" id="A0A0R2B921"/>
<reference evidence="3 4" key="1">
    <citation type="journal article" date="2015" name="Genome Announc.">
        <title>Expanding the biotechnology potential of lactobacilli through comparative genomics of 213 strains and associated genera.</title>
        <authorList>
            <person name="Sun Z."/>
            <person name="Harris H.M."/>
            <person name="McCann A."/>
            <person name="Guo C."/>
            <person name="Argimon S."/>
            <person name="Zhang W."/>
            <person name="Yang X."/>
            <person name="Jeffery I.B."/>
            <person name="Cooney J.C."/>
            <person name="Kagawa T.F."/>
            <person name="Liu W."/>
            <person name="Song Y."/>
            <person name="Salvetti E."/>
            <person name="Wrobel A."/>
            <person name="Rasinkangas P."/>
            <person name="Parkhill J."/>
            <person name="Rea M.C."/>
            <person name="O'Sullivan O."/>
            <person name="Ritari J."/>
            <person name="Douillard F.P."/>
            <person name="Paul Ross R."/>
            <person name="Yang R."/>
            <person name="Briner A.E."/>
            <person name="Felis G.E."/>
            <person name="de Vos W.M."/>
            <person name="Barrangou R."/>
            <person name="Klaenhammer T.R."/>
            <person name="Caufield P.W."/>
            <person name="Cui Y."/>
            <person name="Zhang H."/>
            <person name="O'Toole P.W."/>
        </authorList>
    </citation>
    <scope>NUCLEOTIDE SEQUENCE [LARGE SCALE GENOMIC DNA]</scope>
    <source>
        <strain evidence="3 4">DSM 23927</strain>
    </source>
</reference>
<feature type="compositionally biased region" description="Basic and acidic residues" evidence="1">
    <location>
        <begin position="358"/>
        <end position="376"/>
    </location>
</feature>
<sequence>MTVAIYPATANDFTTQGYGVLSDALSVTASEKAQQNGNTTLDLTMTYPVDGRYIDKIKVGNLIYYSGATDFLFEINEVDPDDSGVVTIYGNSADYRVMLLPFNNGGQLSLSGSVALVLAQAAKQVDFPPGFKLFSDVTQTVTIDDYFENFGAFITRLLSMVTAEVKHGVNGWSVLSKRGRDSDITLRDDKNTIGVTIKQSYTDIINKIVPLYKQPVQEASPNDDGQTTSQTQSSSGYVAGAPIISPNAFAYWSYYRGKSIKFDDELAAVGYFEKEKVDQPKVSADIKVQLADDEYKTLGMYDMLRVWNSCLGYYNKSIRVIEIDYDLLDSYQPITDIKVGDIDRAYYETVDRKIEDGVAEESEKRADAVDDAKKDAANAQASADGKSTNYYADDPPDDATGKDGDTYFQYGLNGKQQTVIWIKEKGHWVQQVVQGYDEALKKAIDENFADQENKINAAFSETTKLSQEIDETGTKLATLETNYNGFKQTVTDTQTGNESRFTQMSNLIQTKVSSDQAAAIASVEAGKIQLQVKSDGYSSYLSLNGGRVDIGGDMVHITGRTVIDNGVINSAKIGDLDAGKITSGTIRGIDIIGSNHITLGSPYGGNIDLSSWGVTLTGNGGGHLQVGSPSTTGSADIYGGLNIYSGQGGTGGISMQGNQIWMQNGAAYIRINPQDGYIYYHGGPGWSHNYRFNMTEV</sequence>
<dbReference type="RefSeq" id="WP_057894006.1">
    <property type="nucleotide sequence ID" value="NZ_AYZQ01000001.1"/>
</dbReference>
<evidence type="ECO:0000256" key="1">
    <source>
        <dbReference type="SAM" id="MobiDB-lite"/>
    </source>
</evidence>
<evidence type="ECO:0000313" key="4">
    <source>
        <dbReference type="Proteomes" id="UP000051672"/>
    </source>
</evidence>
<evidence type="ECO:0000259" key="2">
    <source>
        <dbReference type="Pfam" id="PF07902"/>
    </source>
</evidence>
<dbReference type="Pfam" id="PF07902">
    <property type="entry name" value="Gp58"/>
    <property type="match status" value="1"/>
</dbReference>
<keyword evidence="4" id="KW-1185">Reference proteome</keyword>
<dbReference type="EMBL" id="AYZQ01000001">
    <property type="protein sequence ID" value="KRM73003.1"/>
    <property type="molecule type" value="Genomic_DNA"/>
</dbReference>
<feature type="region of interest" description="Disordered" evidence="1">
    <location>
        <begin position="358"/>
        <end position="403"/>
    </location>
</feature>
<feature type="domain" description="Gp58-like" evidence="2">
    <location>
        <begin position="438"/>
        <end position="588"/>
    </location>
</feature>
<comment type="caution">
    <text evidence="3">The sequence shown here is derived from an EMBL/GenBank/DDBJ whole genome shotgun (WGS) entry which is preliminary data.</text>
</comment>
<name>A0A0R2B921_9LACO</name>
<accession>A0A0R2B921</accession>
<dbReference type="Proteomes" id="UP000051672">
    <property type="component" value="Unassembled WGS sequence"/>
</dbReference>
<proteinExistence type="predicted"/>
<feature type="compositionally biased region" description="Low complexity" evidence="1">
    <location>
        <begin position="377"/>
        <end position="386"/>
    </location>
</feature>
<evidence type="ECO:0000313" key="3">
    <source>
        <dbReference type="EMBL" id="KRM73003.1"/>
    </source>
</evidence>
<gene>
    <name evidence="3" type="ORF">FC34_GL000722</name>
</gene>